<dbReference type="HOGENOM" id="CLU_044118_3_1_5"/>
<comment type="similarity">
    <text evidence="1">Belongs to the inositol monophosphatase superfamily.</text>
</comment>
<comment type="cofactor">
    <cofactor evidence="5">
        <name>Mg(2+)</name>
        <dbReference type="ChEBI" id="CHEBI:18420"/>
    </cofactor>
</comment>
<dbReference type="RefSeq" id="WP_007068111.1">
    <property type="nucleotide sequence ID" value="NZ_DS022272.1"/>
</dbReference>
<dbReference type="PROSITE" id="PS00629">
    <property type="entry name" value="IMP_1"/>
    <property type="match status" value="1"/>
</dbReference>
<dbReference type="GO" id="GO:0006020">
    <property type="term" value="P:inositol metabolic process"/>
    <property type="evidence" value="ECO:0007669"/>
    <property type="project" value="TreeGrafter"/>
</dbReference>
<dbReference type="InterPro" id="IPR000760">
    <property type="entry name" value="Inositol_monophosphatase-like"/>
</dbReference>
<reference evidence="6 7" key="1">
    <citation type="journal article" date="2010" name="J. Bacteriol.">
        <title>Genome sequence of Fulvimarina pelagi HTCC2506T, a Mn(II)-oxidizing alphaproteobacterium possessing an aerobic anoxygenic photosynthetic gene cluster and Xanthorhodopsin.</title>
        <authorList>
            <person name="Kang I."/>
            <person name="Oh H.M."/>
            <person name="Lim S.I."/>
            <person name="Ferriera S."/>
            <person name="Giovannoni S.J."/>
            <person name="Cho J.C."/>
        </authorList>
    </citation>
    <scope>NUCLEOTIDE SEQUENCE [LARGE SCALE GENOMIC DNA]</scope>
    <source>
        <strain evidence="6 7">HTCC2506</strain>
    </source>
</reference>
<feature type="binding site" evidence="5">
    <location>
        <position position="92"/>
    </location>
    <ligand>
        <name>Mg(2+)</name>
        <dbReference type="ChEBI" id="CHEBI:18420"/>
        <label>1</label>
        <note>catalytic</note>
    </ligand>
</feature>
<comment type="caution">
    <text evidence="6">The sequence shown here is derived from an EMBL/GenBank/DDBJ whole genome shotgun (WGS) entry which is preliminary data.</text>
</comment>
<sequence length="269" mass="29522">MDQTLPSEDAELELLEDAAREAGRIAMSFFGKDPEIWWKDNNSPVSEGDYAVDRFLKERLLGARTEYGWVSEESVLERLTSTTYEDRFFIVDPIDGTRAYLRGEQTWCVSIALISGNRPLAGAIYAPVPDEMFTVTRSGHAKLAGDHLLTGDQPSERLAIAMPDKFRSAYSRLDRSGYRPVDAQRGAPSLAYRLCQVAAGRLDATLIRPRAHDWDVAAGDLLLEKANGALADADGAPILYTRLPRRHGLLVAASNAAMADARALADAVI</sequence>
<gene>
    <name evidence="6" type="ORF">FP2506_14934</name>
</gene>
<feature type="binding site" evidence="5">
    <location>
        <position position="72"/>
    </location>
    <ligand>
        <name>Mg(2+)</name>
        <dbReference type="ChEBI" id="CHEBI:18420"/>
        <label>1</label>
        <note>catalytic</note>
    </ligand>
</feature>
<dbReference type="Gene3D" id="3.30.540.10">
    <property type="entry name" value="Fructose-1,6-Bisphosphatase, subunit A, domain 1"/>
    <property type="match status" value="1"/>
</dbReference>
<dbReference type="GO" id="GO:0046872">
    <property type="term" value="F:metal ion binding"/>
    <property type="evidence" value="ECO:0007669"/>
    <property type="project" value="UniProtKB-KW"/>
</dbReference>
<dbReference type="PANTHER" id="PTHR20854:SF4">
    <property type="entry name" value="INOSITOL-1-MONOPHOSPHATASE-RELATED"/>
    <property type="match status" value="1"/>
</dbReference>
<organism evidence="6 7">
    <name type="scientific">Fulvimarina pelagi HTCC2506</name>
    <dbReference type="NCBI Taxonomy" id="314231"/>
    <lineage>
        <taxon>Bacteria</taxon>
        <taxon>Pseudomonadati</taxon>
        <taxon>Pseudomonadota</taxon>
        <taxon>Alphaproteobacteria</taxon>
        <taxon>Hyphomicrobiales</taxon>
        <taxon>Aurantimonadaceae</taxon>
        <taxon>Fulvimarina</taxon>
    </lineage>
</organism>
<dbReference type="AlphaFoldDB" id="Q0G3U3"/>
<dbReference type="InterPro" id="IPR020583">
    <property type="entry name" value="Inositol_monoP_metal-BS"/>
</dbReference>
<protein>
    <submittedName>
        <fullName evidence="6">Inositol monophosphatase family protein</fullName>
    </submittedName>
</protein>
<dbReference type="PANTHER" id="PTHR20854">
    <property type="entry name" value="INOSITOL MONOPHOSPHATASE"/>
    <property type="match status" value="1"/>
</dbReference>
<keyword evidence="7" id="KW-1185">Reference proteome</keyword>
<feature type="binding site" evidence="5">
    <location>
        <position position="95"/>
    </location>
    <ligand>
        <name>Mg(2+)</name>
        <dbReference type="ChEBI" id="CHEBI:18420"/>
        <label>1</label>
        <note>catalytic</note>
    </ligand>
</feature>
<accession>Q0G3U3</accession>
<dbReference type="GO" id="GO:0008934">
    <property type="term" value="F:inositol monophosphate 1-phosphatase activity"/>
    <property type="evidence" value="ECO:0007669"/>
    <property type="project" value="TreeGrafter"/>
</dbReference>
<dbReference type="SUPFAM" id="SSF56655">
    <property type="entry name" value="Carbohydrate phosphatase"/>
    <property type="match status" value="1"/>
</dbReference>
<feature type="binding site" evidence="5">
    <location>
        <position position="215"/>
    </location>
    <ligand>
        <name>Mg(2+)</name>
        <dbReference type="ChEBI" id="CHEBI:18420"/>
        <label>1</label>
        <note>catalytic</note>
    </ligand>
</feature>
<keyword evidence="3" id="KW-0378">Hydrolase</keyword>
<dbReference type="EMBL" id="AATP01000002">
    <property type="protein sequence ID" value="EAU41738.1"/>
    <property type="molecule type" value="Genomic_DNA"/>
</dbReference>
<evidence type="ECO:0000256" key="2">
    <source>
        <dbReference type="ARBA" id="ARBA00022723"/>
    </source>
</evidence>
<dbReference type="Pfam" id="PF00459">
    <property type="entry name" value="Inositol_P"/>
    <property type="match status" value="1"/>
</dbReference>
<keyword evidence="2 5" id="KW-0479">Metal-binding</keyword>
<dbReference type="CDD" id="cd01638">
    <property type="entry name" value="CysQ"/>
    <property type="match status" value="1"/>
</dbReference>
<evidence type="ECO:0000256" key="4">
    <source>
        <dbReference type="ARBA" id="ARBA00022842"/>
    </source>
</evidence>
<name>Q0G3U3_9HYPH</name>
<evidence type="ECO:0000256" key="3">
    <source>
        <dbReference type="ARBA" id="ARBA00022801"/>
    </source>
</evidence>
<evidence type="ECO:0000313" key="7">
    <source>
        <dbReference type="Proteomes" id="UP000004310"/>
    </source>
</evidence>
<feature type="binding site" evidence="5">
    <location>
        <position position="94"/>
    </location>
    <ligand>
        <name>Mg(2+)</name>
        <dbReference type="ChEBI" id="CHEBI:18420"/>
        <label>1</label>
        <note>catalytic</note>
    </ligand>
</feature>
<dbReference type="STRING" id="217511.GCA_001463845_02904"/>
<dbReference type="GO" id="GO:0007165">
    <property type="term" value="P:signal transduction"/>
    <property type="evidence" value="ECO:0007669"/>
    <property type="project" value="TreeGrafter"/>
</dbReference>
<evidence type="ECO:0000256" key="5">
    <source>
        <dbReference type="PIRSR" id="PIRSR600760-2"/>
    </source>
</evidence>
<proteinExistence type="inferred from homology"/>
<dbReference type="PRINTS" id="PR00377">
    <property type="entry name" value="IMPHPHTASES"/>
</dbReference>
<dbReference type="Proteomes" id="UP000004310">
    <property type="component" value="Unassembled WGS sequence"/>
</dbReference>
<dbReference type="eggNOG" id="COG0483">
    <property type="taxonomic scope" value="Bacteria"/>
</dbReference>
<evidence type="ECO:0000256" key="1">
    <source>
        <dbReference type="ARBA" id="ARBA00009759"/>
    </source>
</evidence>
<dbReference type="Gene3D" id="3.40.190.80">
    <property type="match status" value="1"/>
</dbReference>
<keyword evidence="4 5" id="KW-0460">Magnesium</keyword>
<evidence type="ECO:0000313" key="6">
    <source>
        <dbReference type="EMBL" id="EAU41738.1"/>
    </source>
</evidence>